<dbReference type="AlphaFoldDB" id="A0A8J3F102"/>
<dbReference type="Proteomes" id="UP000626244">
    <property type="component" value="Unassembled WGS sequence"/>
</dbReference>
<name>A0A8J3F102_9BACI</name>
<reference evidence="2" key="1">
    <citation type="journal article" date="2019" name="Int. J. Syst. Evol. Microbiol.">
        <title>The Global Catalogue of Microorganisms (GCM) 10K type strain sequencing project: providing services to taxonomists for standard genome sequencing and annotation.</title>
        <authorList>
            <consortium name="The Broad Institute Genomics Platform"/>
            <consortium name="The Broad Institute Genome Sequencing Center for Infectious Disease"/>
            <person name="Wu L."/>
            <person name="Ma J."/>
        </authorList>
    </citation>
    <scope>NUCLEOTIDE SEQUENCE [LARGE SCALE GENOMIC DNA]</scope>
    <source>
        <strain evidence="2">CGMCC 1.14993</strain>
    </source>
</reference>
<comment type="caution">
    <text evidence="1">The sequence shown here is derived from an EMBL/GenBank/DDBJ whole genome shotgun (WGS) entry which is preliminary data.</text>
</comment>
<gene>
    <name evidence="1" type="ORF">GCM10007380_33070</name>
</gene>
<dbReference type="RefSeq" id="WP_088001056.1">
    <property type="nucleotide sequence ID" value="NZ_BMHB01000002.1"/>
</dbReference>
<protein>
    <recommendedName>
        <fullName evidence="3">DUF4878 domain-containing protein</fullName>
    </recommendedName>
</protein>
<dbReference type="OrthoDB" id="2884535at2"/>
<keyword evidence="2" id="KW-1185">Reference proteome</keyword>
<dbReference type="EMBL" id="BMHB01000002">
    <property type="protein sequence ID" value="GGI16459.1"/>
    <property type="molecule type" value="Genomic_DNA"/>
</dbReference>
<evidence type="ECO:0000313" key="1">
    <source>
        <dbReference type="EMBL" id="GGI16459.1"/>
    </source>
</evidence>
<proteinExistence type="predicted"/>
<sequence length="194" mass="22374">MKKIVVLFAIIITIVGFIVWNGSFNSPQKSTNTFLKNIQKGNWKSASSYIKNSDAKEYFLEETQDKYNGFVFKKIKYEIGKIKKDDKQASISVKIIAIDKRKAQDIAFEKIRKEILEKDSIESHVVDTIPYVLKVVESPSAEKVTLPVKIKLVKVGDEWKVDLTEDFMDALTGTYDRRTDKHIEFERIDSTDEK</sequence>
<evidence type="ECO:0000313" key="2">
    <source>
        <dbReference type="Proteomes" id="UP000626244"/>
    </source>
</evidence>
<accession>A0A8J3F102</accession>
<organism evidence="1 2">
    <name type="scientific">Gottfriedia solisilvae</name>
    <dbReference type="NCBI Taxonomy" id="1516104"/>
    <lineage>
        <taxon>Bacteria</taxon>
        <taxon>Bacillati</taxon>
        <taxon>Bacillota</taxon>
        <taxon>Bacilli</taxon>
        <taxon>Bacillales</taxon>
        <taxon>Bacillaceae</taxon>
        <taxon>Gottfriedia</taxon>
    </lineage>
</organism>
<evidence type="ECO:0008006" key="3">
    <source>
        <dbReference type="Google" id="ProtNLM"/>
    </source>
</evidence>